<comment type="similarity">
    <text evidence="1">Belongs to the CutA family.</text>
</comment>
<sequence>MLLIYVPCKNEDEAKKIGSILVEERLVCCANIIPKMDSLYIENEKVKETGEALLLMKTIANYEIVRKRVEELHSYEVPAIAAFDLAEINHSYNEWAISVQKKKGVYP</sequence>
<dbReference type="AlphaFoldDB" id="A0A832UP03"/>
<dbReference type="PANTHER" id="PTHR23419:SF8">
    <property type="entry name" value="FI09726P"/>
    <property type="match status" value="1"/>
</dbReference>
<dbReference type="InterPro" id="IPR004323">
    <property type="entry name" value="Ion_tolerance_CutA"/>
</dbReference>
<dbReference type="EMBL" id="DVAB01000036">
    <property type="protein sequence ID" value="HIK00734.1"/>
    <property type="molecule type" value="Genomic_DNA"/>
</dbReference>
<evidence type="ECO:0000313" key="2">
    <source>
        <dbReference type="EMBL" id="HIK00734.1"/>
    </source>
</evidence>
<keyword evidence="3" id="KW-1185">Reference proteome</keyword>
<accession>A0A832UP03</accession>
<reference evidence="2 3" key="1">
    <citation type="journal article" name="Nat. Commun.">
        <title>Undinarchaeota illuminate DPANN phylogeny and the impact of gene transfer on archaeal evolution.</title>
        <authorList>
            <person name="Dombrowski N."/>
            <person name="Williams T.A."/>
            <person name="Sun J."/>
            <person name="Woodcroft B.J."/>
            <person name="Lee J.H."/>
            <person name="Minh B.Q."/>
            <person name="Rinke C."/>
            <person name="Spang A."/>
        </authorList>
    </citation>
    <scope>NUCLEOTIDE SEQUENCE [LARGE SCALE GENOMIC DNA]</scope>
    <source>
        <strain evidence="2">MAG_bin1129</strain>
    </source>
</reference>
<organism evidence="2 3">
    <name type="scientific">Candidatus Naiadarchaeum limnaeum</name>
    <dbReference type="NCBI Taxonomy" id="2756139"/>
    <lineage>
        <taxon>Archaea</taxon>
        <taxon>Candidatus Undinarchaeota</taxon>
        <taxon>Candidatus Undinarchaeia</taxon>
        <taxon>Candidatus Naiadarchaeales</taxon>
        <taxon>Candidatus Naiadarchaeaceae</taxon>
        <taxon>Candidatus Naiadarchaeum</taxon>
    </lineage>
</organism>
<dbReference type="GO" id="GO:0005507">
    <property type="term" value="F:copper ion binding"/>
    <property type="evidence" value="ECO:0007669"/>
    <property type="project" value="TreeGrafter"/>
</dbReference>
<protein>
    <submittedName>
        <fullName evidence="2">Divalent-cation tolerance protein CutA</fullName>
    </submittedName>
</protein>
<dbReference type="PANTHER" id="PTHR23419">
    <property type="entry name" value="DIVALENT CATION TOLERANCE CUTA-RELATED"/>
    <property type="match status" value="1"/>
</dbReference>
<dbReference type="Proteomes" id="UP000646946">
    <property type="component" value="Unassembled WGS sequence"/>
</dbReference>
<dbReference type="Pfam" id="PF03091">
    <property type="entry name" value="CutA1"/>
    <property type="match status" value="1"/>
</dbReference>
<dbReference type="Gene3D" id="3.30.70.120">
    <property type="match status" value="1"/>
</dbReference>
<evidence type="ECO:0000256" key="1">
    <source>
        <dbReference type="ARBA" id="ARBA00010169"/>
    </source>
</evidence>
<gene>
    <name evidence="2" type="ORF">H1016_04290</name>
</gene>
<dbReference type="InterPro" id="IPR011322">
    <property type="entry name" value="N-reg_PII-like_a/b"/>
</dbReference>
<dbReference type="InterPro" id="IPR015867">
    <property type="entry name" value="N-reg_PII/ATP_PRibTrfase_C"/>
</dbReference>
<comment type="caution">
    <text evidence="2">The sequence shown here is derived from an EMBL/GenBank/DDBJ whole genome shotgun (WGS) entry which is preliminary data.</text>
</comment>
<proteinExistence type="inferred from homology"/>
<evidence type="ECO:0000313" key="3">
    <source>
        <dbReference type="Proteomes" id="UP000646946"/>
    </source>
</evidence>
<name>A0A832UP03_9ARCH</name>
<dbReference type="GO" id="GO:0010038">
    <property type="term" value="P:response to metal ion"/>
    <property type="evidence" value="ECO:0007669"/>
    <property type="project" value="InterPro"/>
</dbReference>
<dbReference type="SUPFAM" id="SSF54913">
    <property type="entry name" value="GlnB-like"/>
    <property type="match status" value="1"/>
</dbReference>